<proteinExistence type="predicted"/>
<gene>
    <name evidence="1" type="ORF">IE90_08705</name>
</gene>
<evidence type="ECO:0008006" key="3">
    <source>
        <dbReference type="Google" id="ProtNLM"/>
    </source>
</evidence>
<sequence length="102" mass="11038">MATTAITTKVNGLESVSINVEAQNASIKLKGIFSLNSQKVVISGNGEFRKVDDDSHVGNFNKNVNRFGYTDIEENYLNDCANLLKATITDIEVKAEAGSITI</sequence>
<accession>A0AB34R352</accession>
<organism evidence="1 2">
    <name type="scientific">Sanguibacteroides justesenii</name>
    <dbReference type="NCBI Taxonomy" id="1547597"/>
    <lineage>
        <taxon>Bacteria</taxon>
        <taxon>Pseudomonadati</taxon>
        <taxon>Bacteroidota</taxon>
        <taxon>Bacteroidia</taxon>
        <taxon>Bacteroidales</taxon>
        <taxon>Porphyromonadaceae</taxon>
        <taxon>Sanguibacteroides</taxon>
    </lineage>
</organism>
<comment type="caution">
    <text evidence="1">The sequence shown here is derived from an EMBL/GenBank/DDBJ whole genome shotgun (WGS) entry which is preliminary data.</text>
</comment>
<dbReference type="EMBL" id="JPIT01000018">
    <property type="protein sequence ID" value="KIO45474.1"/>
    <property type="molecule type" value="Genomic_DNA"/>
</dbReference>
<dbReference type="Proteomes" id="UP000031937">
    <property type="component" value="Unassembled WGS sequence"/>
</dbReference>
<evidence type="ECO:0000313" key="2">
    <source>
        <dbReference type="Proteomes" id="UP000031937"/>
    </source>
</evidence>
<name>A0AB34R352_9PORP</name>
<dbReference type="RefSeq" id="WP_041503410.1">
    <property type="nucleotide sequence ID" value="NZ_JPIT01000018.1"/>
</dbReference>
<reference evidence="1 2" key="1">
    <citation type="submission" date="2014-07" db="EMBL/GenBank/DDBJ databases">
        <title>Porphyromonadaceae bacterium OUH 334697 = ATCC BAA-2682 = DSM 28341 draft genome.</title>
        <authorList>
            <person name="Sydenham T.V."/>
            <person name="Hasman H."/>
            <person name="Justesen U.S."/>
        </authorList>
    </citation>
    <scope>NUCLEOTIDE SEQUENCE [LARGE SCALE GENOMIC DNA]</scope>
    <source>
        <strain evidence="1 2">OUH 334697</strain>
    </source>
</reference>
<dbReference type="AlphaFoldDB" id="A0AB34R352"/>
<evidence type="ECO:0000313" key="1">
    <source>
        <dbReference type="EMBL" id="KIO45474.1"/>
    </source>
</evidence>
<protein>
    <recommendedName>
        <fullName evidence="3">Auto-transporter adhesin head GIN domain-containing protein</fullName>
    </recommendedName>
</protein>